<dbReference type="AlphaFoldDB" id="A0A645GMQ5"/>
<reference evidence="2" key="1">
    <citation type="submission" date="2019-08" db="EMBL/GenBank/DDBJ databases">
        <authorList>
            <person name="Kucharzyk K."/>
            <person name="Murdoch R.W."/>
            <person name="Higgins S."/>
            <person name="Loffler F."/>
        </authorList>
    </citation>
    <scope>NUCLEOTIDE SEQUENCE</scope>
</reference>
<protein>
    <submittedName>
        <fullName evidence="2">Uncharacterized protein</fullName>
    </submittedName>
</protein>
<sequence>MTAKDKQEIAEIVRAALEERGHCALGIKPETAHELISFADTWKHARRSALVVLVTVAIGGALGALWIGIKVMAKQ</sequence>
<name>A0A645GMQ5_9ZZZZ</name>
<accession>A0A645GMQ5</accession>
<keyword evidence="1" id="KW-1133">Transmembrane helix</keyword>
<dbReference type="EMBL" id="VSSQ01076949">
    <property type="protein sequence ID" value="MPN27159.1"/>
    <property type="molecule type" value="Genomic_DNA"/>
</dbReference>
<evidence type="ECO:0000313" key="2">
    <source>
        <dbReference type="EMBL" id="MPN27159.1"/>
    </source>
</evidence>
<feature type="transmembrane region" description="Helical" evidence="1">
    <location>
        <begin position="49"/>
        <end position="69"/>
    </location>
</feature>
<keyword evidence="1" id="KW-0812">Transmembrane</keyword>
<organism evidence="2">
    <name type="scientific">bioreactor metagenome</name>
    <dbReference type="NCBI Taxonomy" id="1076179"/>
    <lineage>
        <taxon>unclassified sequences</taxon>
        <taxon>metagenomes</taxon>
        <taxon>ecological metagenomes</taxon>
    </lineage>
</organism>
<proteinExistence type="predicted"/>
<keyword evidence="1" id="KW-0472">Membrane</keyword>
<gene>
    <name evidence="2" type="ORF">SDC9_174586</name>
</gene>
<comment type="caution">
    <text evidence="2">The sequence shown here is derived from an EMBL/GenBank/DDBJ whole genome shotgun (WGS) entry which is preliminary data.</text>
</comment>
<evidence type="ECO:0000256" key="1">
    <source>
        <dbReference type="SAM" id="Phobius"/>
    </source>
</evidence>